<organism evidence="2 3">
    <name type="scientific">Clostridium simiarum</name>
    <dbReference type="NCBI Taxonomy" id="2841506"/>
    <lineage>
        <taxon>Bacteria</taxon>
        <taxon>Bacillati</taxon>
        <taxon>Bacillota</taxon>
        <taxon>Clostridia</taxon>
        <taxon>Eubacteriales</taxon>
        <taxon>Clostridiaceae</taxon>
        <taxon>Clostridium</taxon>
    </lineage>
</organism>
<comment type="caution">
    <text evidence="2">The sequence shown here is derived from an EMBL/GenBank/DDBJ whole genome shotgun (WGS) entry which is preliminary data.</text>
</comment>
<sequence>MFKDCLTNDSTDIEATSENCDSRSCNSRVVKSEHLGECSNKCYTPFGRPGPMVVKVPVVLADCKIQIDVESDIRLGEEAFDVKTIDKHVCITQCHLVPHTNKVFISGYIQKNIQYSTVRNDNETSICGDVKHSTFNIPFKCVTAVKFDKKPILGEYCKSKSNALDKSMLCEDRKEESWKHFNNYYEQIFCELEWAEILETDIFHRDNRCAEDFSRLKCFRNITEKMVVYVRIKLLQNQQVYIGEPDCKVDMMEDYDCTCEKQHNMGKCGCSCEKQYKRQYKKTQEICHDDVEIGYSPEMGVIGKMREEYDY</sequence>
<evidence type="ECO:0000313" key="2">
    <source>
        <dbReference type="EMBL" id="MBU5592246.1"/>
    </source>
</evidence>
<proteinExistence type="predicted"/>
<dbReference type="EMBL" id="JAHLQL010000003">
    <property type="protein sequence ID" value="MBU5592246.1"/>
    <property type="molecule type" value="Genomic_DNA"/>
</dbReference>
<reference evidence="2 3" key="1">
    <citation type="submission" date="2021-06" db="EMBL/GenBank/DDBJ databases">
        <authorList>
            <person name="Sun Q."/>
            <person name="Li D."/>
        </authorList>
    </citation>
    <scope>NUCLEOTIDE SEQUENCE [LARGE SCALE GENOMIC DNA]</scope>
    <source>
        <strain evidence="2 3">MSJ-4</strain>
    </source>
</reference>
<dbReference type="InterPro" id="IPR057174">
    <property type="entry name" value="DUF7852"/>
</dbReference>
<name>A0ABS6F167_9CLOT</name>
<accession>A0ABS6F167</accession>
<evidence type="ECO:0000259" key="1">
    <source>
        <dbReference type="Pfam" id="PF25250"/>
    </source>
</evidence>
<protein>
    <recommendedName>
        <fullName evidence="1">DUF7852 domain-containing protein</fullName>
    </recommendedName>
</protein>
<keyword evidence="3" id="KW-1185">Reference proteome</keyword>
<gene>
    <name evidence="2" type="ORF">KQI89_10775</name>
</gene>
<dbReference type="InterPro" id="IPR054845">
    <property type="entry name" value="Exosporium_prot_C"/>
</dbReference>
<feature type="domain" description="DUF7852" evidence="1">
    <location>
        <begin position="50"/>
        <end position="124"/>
    </location>
</feature>
<evidence type="ECO:0000313" key="3">
    <source>
        <dbReference type="Proteomes" id="UP000736583"/>
    </source>
</evidence>
<dbReference type="Proteomes" id="UP000736583">
    <property type="component" value="Unassembled WGS sequence"/>
</dbReference>
<dbReference type="NCBIfam" id="NF045794">
    <property type="entry name" value="CsxC_fam"/>
    <property type="match status" value="1"/>
</dbReference>
<dbReference type="RefSeq" id="WP_051986453.1">
    <property type="nucleotide sequence ID" value="NZ_JAHLQL010000003.1"/>
</dbReference>
<dbReference type="Pfam" id="PF25250">
    <property type="entry name" value="DUF7852"/>
    <property type="match status" value="1"/>
</dbReference>